<organism evidence="1 2">
    <name type="scientific">Symbiodinium microadriaticum</name>
    <name type="common">Dinoflagellate</name>
    <name type="synonym">Zooxanthella microadriatica</name>
    <dbReference type="NCBI Taxonomy" id="2951"/>
    <lineage>
        <taxon>Eukaryota</taxon>
        <taxon>Sar</taxon>
        <taxon>Alveolata</taxon>
        <taxon>Dinophyceae</taxon>
        <taxon>Suessiales</taxon>
        <taxon>Symbiodiniaceae</taxon>
        <taxon>Symbiodinium</taxon>
    </lineage>
</organism>
<keyword evidence="2" id="KW-1185">Reference proteome</keyword>
<evidence type="ECO:0000313" key="2">
    <source>
        <dbReference type="Proteomes" id="UP000186817"/>
    </source>
</evidence>
<gene>
    <name evidence="1" type="ORF">AK812_SmicGene17952</name>
</gene>
<dbReference type="AlphaFoldDB" id="A0A1Q9DWE9"/>
<evidence type="ECO:0000313" key="1">
    <source>
        <dbReference type="EMBL" id="OLP99481.1"/>
    </source>
</evidence>
<accession>A0A1Q9DWE9</accession>
<dbReference type="OrthoDB" id="426704at2759"/>
<comment type="caution">
    <text evidence="1">The sequence shown here is derived from an EMBL/GenBank/DDBJ whole genome shotgun (WGS) entry which is preliminary data.</text>
</comment>
<sequence>MWCIASSAEKLVEGQHDFSDAAAGTPETAKLLVASRQRLSASRTITIPDNAAPGSVLSIPVKGRAENVKVLTQIAGTDEWVEESVLKQEEQAAANAVFGDEALDVMLQHPFYPDSGAARTVVLGAGLTEVPPGIVLPEDKWVRLETTVGVIDIIVRPDWAPGSDTSELVYCRELDGLAFYRLWPPLPDDPPTGVPFLLGAVCFARDPENSGLFVVYGSSKACVKGPYRDNAYTA</sequence>
<name>A0A1Q9DWE9_SYMMI</name>
<dbReference type="Proteomes" id="UP000186817">
    <property type="component" value="Unassembled WGS sequence"/>
</dbReference>
<protein>
    <submittedName>
        <fullName evidence="1">Uncharacterized protein</fullName>
    </submittedName>
</protein>
<dbReference type="EMBL" id="LSRX01000360">
    <property type="protein sequence ID" value="OLP99481.1"/>
    <property type="molecule type" value="Genomic_DNA"/>
</dbReference>
<proteinExistence type="predicted"/>
<reference evidence="1 2" key="1">
    <citation type="submission" date="2016-02" db="EMBL/GenBank/DDBJ databases">
        <title>Genome analysis of coral dinoflagellate symbionts highlights evolutionary adaptations to a symbiotic lifestyle.</title>
        <authorList>
            <person name="Aranda M."/>
            <person name="Li Y."/>
            <person name="Liew Y.J."/>
            <person name="Baumgarten S."/>
            <person name="Simakov O."/>
            <person name="Wilson M."/>
            <person name="Piel J."/>
            <person name="Ashoor H."/>
            <person name="Bougouffa S."/>
            <person name="Bajic V.B."/>
            <person name="Ryu T."/>
            <person name="Ravasi T."/>
            <person name="Bayer T."/>
            <person name="Micklem G."/>
            <person name="Kim H."/>
            <person name="Bhak J."/>
            <person name="Lajeunesse T.C."/>
            <person name="Voolstra C.R."/>
        </authorList>
    </citation>
    <scope>NUCLEOTIDE SEQUENCE [LARGE SCALE GENOMIC DNA]</scope>
    <source>
        <strain evidence="1 2">CCMP2467</strain>
    </source>
</reference>